<dbReference type="GO" id="GO:0055085">
    <property type="term" value="P:transmembrane transport"/>
    <property type="evidence" value="ECO:0007669"/>
    <property type="project" value="InterPro"/>
</dbReference>
<feature type="transmembrane region" description="Helical" evidence="7">
    <location>
        <begin position="224"/>
        <end position="247"/>
    </location>
</feature>
<reference evidence="13 14" key="1">
    <citation type="submission" date="2018-08" db="EMBL/GenBank/DDBJ databases">
        <title>A genome reference for cultivated species of the human gut microbiota.</title>
        <authorList>
            <person name="Zou Y."/>
            <person name="Xue W."/>
            <person name="Luo G."/>
        </authorList>
    </citation>
    <scope>NUCLEOTIDE SEQUENCE [LARGE SCALE GENOMIC DNA]</scope>
    <source>
        <strain evidence="12 13">AF37-4</strain>
        <strain evidence="11 16">AM23-22</strain>
        <strain evidence="10 14">AM43-2</strain>
        <strain evidence="9 15">AM44-11BH</strain>
    </source>
</reference>
<evidence type="ECO:0000256" key="3">
    <source>
        <dbReference type="ARBA" id="ARBA00022475"/>
    </source>
</evidence>
<comment type="caution">
    <text evidence="11">The sequence shown here is derived from an EMBL/GenBank/DDBJ whole genome shotgun (WGS) entry which is preliminary data.</text>
</comment>
<evidence type="ECO:0000313" key="14">
    <source>
        <dbReference type="Proteomes" id="UP000284598"/>
    </source>
</evidence>
<evidence type="ECO:0000256" key="1">
    <source>
        <dbReference type="ARBA" id="ARBA00004651"/>
    </source>
</evidence>
<dbReference type="Proteomes" id="UP000284779">
    <property type="component" value="Unassembled WGS sequence"/>
</dbReference>
<dbReference type="SUPFAM" id="SSF161098">
    <property type="entry name" value="MetI-like"/>
    <property type="match status" value="1"/>
</dbReference>
<evidence type="ECO:0000256" key="7">
    <source>
        <dbReference type="RuleBase" id="RU363032"/>
    </source>
</evidence>
<feature type="transmembrane region" description="Helical" evidence="7">
    <location>
        <begin position="12"/>
        <end position="45"/>
    </location>
</feature>
<gene>
    <name evidence="12" type="ORF">DW018_07555</name>
    <name evidence="11" type="ORF">DW652_05505</name>
    <name evidence="10" type="ORF">DW929_04640</name>
    <name evidence="9" type="ORF">DW944_00680</name>
</gene>
<feature type="domain" description="ABC transmembrane type-1" evidence="8">
    <location>
        <begin position="74"/>
        <end position="293"/>
    </location>
</feature>
<dbReference type="EMBL" id="QSFO01000004">
    <property type="protein sequence ID" value="RHA55713.1"/>
    <property type="molecule type" value="Genomic_DNA"/>
</dbReference>
<dbReference type="PROSITE" id="PS50928">
    <property type="entry name" value="ABC_TM1"/>
    <property type="match status" value="1"/>
</dbReference>
<dbReference type="Gene3D" id="1.10.3720.10">
    <property type="entry name" value="MetI-like"/>
    <property type="match status" value="1"/>
</dbReference>
<evidence type="ECO:0000259" key="8">
    <source>
        <dbReference type="PROSITE" id="PS50928"/>
    </source>
</evidence>
<dbReference type="CDD" id="cd06261">
    <property type="entry name" value="TM_PBP2"/>
    <property type="match status" value="1"/>
</dbReference>
<feature type="transmembrane region" description="Helical" evidence="7">
    <location>
        <begin position="78"/>
        <end position="100"/>
    </location>
</feature>
<dbReference type="Proteomes" id="UP000286186">
    <property type="component" value="Unassembled WGS sequence"/>
</dbReference>
<keyword evidence="5 7" id="KW-1133">Transmembrane helix</keyword>
<keyword evidence="15" id="KW-1185">Reference proteome</keyword>
<feature type="transmembrane region" description="Helical" evidence="7">
    <location>
        <begin position="163"/>
        <end position="185"/>
    </location>
</feature>
<keyword evidence="6 7" id="KW-0472">Membrane</keyword>
<dbReference type="PANTHER" id="PTHR43005:SF1">
    <property type="entry name" value="SPERMIDINE_PUTRESCINE TRANSPORT SYSTEM PERMEASE PROTEIN"/>
    <property type="match status" value="1"/>
</dbReference>
<dbReference type="Proteomes" id="UP000284598">
    <property type="component" value="Unassembled WGS sequence"/>
</dbReference>
<dbReference type="PANTHER" id="PTHR43005">
    <property type="entry name" value="BLR7065 PROTEIN"/>
    <property type="match status" value="1"/>
</dbReference>
<feature type="transmembrane region" description="Helical" evidence="7">
    <location>
        <begin position="109"/>
        <end position="129"/>
    </location>
</feature>
<keyword evidence="3" id="KW-1003">Cell membrane</keyword>
<accession>A0A414R8N2</accession>
<dbReference type="EMBL" id="QSFD01000001">
    <property type="protein sequence ID" value="RHA20933.1"/>
    <property type="molecule type" value="Genomic_DNA"/>
</dbReference>
<evidence type="ECO:0000313" key="16">
    <source>
        <dbReference type="Proteomes" id="UP000286186"/>
    </source>
</evidence>
<evidence type="ECO:0000256" key="6">
    <source>
        <dbReference type="ARBA" id="ARBA00023136"/>
    </source>
</evidence>
<comment type="similarity">
    <text evidence="7">Belongs to the binding-protein-dependent transport system permease family.</text>
</comment>
<evidence type="ECO:0000313" key="13">
    <source>
        <dbReference type="Proteomes" id="UP000283314"/>
    </source>
</evidence>
<sequence>MKSNKKFTETEGFHAFVLFLPYGLLFFTFILLPIIIAIGLSFTYFDVINTPTFAGLNNYITLITGDEVFMKYVLPNTVLYAIVVGVGGYALSFLMAWILAQVTPRARTLYALAMYTPSMVGQLMIQVIWKTIFSGDQTGLANAYLQKLGLINQPIQWLISSDYFMQIMIFISLWSSMGIGFLSMLSGIMNIDQELYEAAYVDGIKNRAQEIIYITVPSMKPQMLFGAVMSIVNAFNMGWIGVTLAGANPTPDYAGQLIANHIDDYAYVRYEMGYASAVSVALLCLVWICSKVANKLFTEKDEY</sequence>
<dbReference type="Proteomes" id="UP000283314">
    <property type="component" value="Unassembled WGS sequence"/>
</dbReference>
<dbReference type="EMBL" id="QROT01000005">
    <property type="protein sequence ID" value="RHL45286.1"/>
    <property type="molecule type" value="Genomic_DNA"/>
</dbReference>
<evidence type="ECO:0000256" key="4">
    <source>
        <dbReference type="ARBA" id="ARBA00022692"/>
    </source>
</evidence>
<evidence type="ECO:0000256" key="2">
    <source>
        <dbReference type="ARBA" id="ARBA00022448"/>
    </source>
</evidence>
<proteinExistence type="inferred from homology"/>
<evidence type="ECO:0000313" key="11">
    <source>
        <dbReference type="EMBL" id="RHF89338.1"/>
    </source>
</evidence>
<evidence type="ECO:0000256" key="5">
    <source>
        <dbReference type="ARBA" id="ARBA00022989"/>
    </source>
</evidence>
<protein>
    <submittedName>
        <fullName evidence="11">Sugar ABC transporter permease</fullName>
    </submittedName>
</protein>
<keyword evidence="4 7" id="KW-0812">Transmembrane</keyword>
<evidence type="ECO:0000313" key="10">
    <source>
        <dbReference type="EMBL" id="RHA55713.1"/>
    </source>
</evidence>
<dbReference type="InterPro" id="IPR035906">
    <property type="entry name" value="MetI-like_sf"/>
</dbReference>
<organism evidence="11 16">
    <name type="scientific">Eubacterium ventriosum</name>
    <dbReference type="NCBI Taxonomy" id="39496"/>
    <lineage>
        <taxon>Bacteria</taxon>
        <taxon>Bacillati</taxon>
        <taxon>Bacillota</taxon>
        <taxon>Clostridia</taxon>
        <taxon>Eubacteriales</taxon>
        <taxon>Eubacteriaceae</taxon>
        <taxon>Eubacterium</taxon>
    </lineage>
</organism>
<comment type="subcellular location">
    <subcellularLocation>
        <location evidence="1 7">Cell membrane</location>
        <topology evidence="1 7">Multi-pass membrane protein</topology>
    </subcellularLocation>
</comment>
<dbReference type="InterPro" id="IPR000515">
    <property type="entry name" value="MetI-like"/>
</dbReference>
<dbReference type="GO" id="GO:0005886">
    <property type="term" value="C:plasma membrane"/>
    <property type="evidence" value="ECO:0007669"/>
    <property type="project" value="UniProtKB-SubCell"/>
</dbReference>
<dbReference type="EMBL" id="QRHR01000004">
    <property type="protein sequence ID" value="RHF89338.1"/>
    <property type="molecule type" value="Genomic_DNA"/>
</dbReference>
<dbReference type="Pfam" id="PF00528">
    <property type="entry name" value="BPD_transp_1"/>
    <property type="match status" value="1"/>
</dbReference>
<dbReference type="AlphaFoldDB" id="A0A414R8N2"/>
<evidence type="ECO:0000313" key="9">
    <source>
        <dbReference type="EMBL" id="RHA20933.1"/>
    </source>
</evidence>
<keyword evidence="2 7" id="KW-0813">Transport</keyword>
<feature type="transmembrane region" description="Helical" evidence="7">
    <location>
        <begin position="272"/>
        <end position="290"/>
    </location>
</feature>
<evidence type="ECO:0000313" key="15">
    <source>
        <dbReference type="Proteomes" id="UP000284779"/>
    </source>
</evidence>
<evidence type="ECO:0000313" key="12">
    <source>
        <dbReference type="EMBL" id="RHL45286.1"/>
    </source>
</evidence>
<name>A0A414R8N2_9FIRM</name>